<dbReference type="AlphaFoldDB" id="A0ABC8V4Q2"/>
<name>A0ABC8V4Q2_9AQUA</name>
<evidence type="ECO:0000313" key="3">
    <source>
        <dbReference type="Proteomes" id="UP001642360"/>
    </source>
</evidence>
<sequence>MVKARTSHTCRTSDVGNGRSDYKVSQKSHSKFWKLAGKLVHLIAVPEIKHIQAIKVRQYPAVRLVRLLCMEIVKLDYSKAASIFRDALEVAAITGVREVVEEILCSCPGAIYLKYDLDRSIFHLAIANRRANIFNLIYQFNEFSNLLISRVDKSKNNCLHLAGILESQQKLNLRDHAAGAAFQMQLELQWFKVDVIVEQYTLVVGVYPPMLIC</sequence>
<evidence type="ECO:0000256" key="1">
    <source>
        <dbReference type="SAM" id="MobiDB-lite"/>
    </source>
</evidence>
<keyword evidence="3" id="KW-1185">Reference proteome</keyword>
<dbReference type="SUPFAM" id="SSF48403">
    <property type="entry name" value="Ankyrin repeat"/>
    <property type="match status" value="1"/>
</dbReference>
<reference evidence="2 3" key="1">
    <citation type="submission" date="2024-02" db="EMBL/GenBank/DDBJ databases">
        <authorList>
            <person name="Vignale AGUSTIN F."/>
            <person name="Sosa J E."/>
            <person name="Modenutti C."/>
        </authorList>
    </citation>
    <scope>NUCLEOTIDE SEQUENCE [LARGE SCALE GENOMIC DNA]</scope>
</reference>
<comment type="caution">
    <text evidence="2">The sequence shown here is derived from an EMBL/GenBank/DDBJ whole genome shotgun (WGS) entry which is preliminary data.</text>
</comment>
<accession>A0ABC8V4Q2</accession>
<dbReference type="EMBL" id="CAUOFW020010391">
    <property type="protein sequence ID" value="CAK9188331.1"/>
    <property type="molecule type" value="Genomic_DNA"/>
</dbReference>
<gene>
    <name evidence="2" type="ORF">ILEXP_LOCUS58999</name>
</gene>
<dbReference type="PANTHER" id="PTHR24177">
    <property type="entry name" value="CASKIN"/>
    <property type="match status" value="1"/>
</dbReference>
<protein>
    <recommendedName>
        <fullName evidence="4">Ankyrin repeat-containing protein</fullName>
    </recommendedName>
</protein>
<evidence type="ECO:0000313" key="2">
    <source>
        <dbReference type="EMBL" id="CAK9188331.1"/>
    </source>
</evidence>
<organism evidence="2 3">
    <name type="scientific">Ilex paraguariensis</name>
    <name type="common">yerba mate</name>
    <dbReference type="NCBI Taxonomy" id="185542"/>
    <lineage>
        <taxon>Eukaryota</taxon>
        <taxon>Viridiplantae</taxon>
        <taxon>Streptophyta</taxon>
        <taxon>Embryophyta</taxon>
        <taxon>Tracheophyta</taxon>
        <taxon>Spermatophyta</taxon>
        <taxon>Magnoliopsida</taxon>
        <taxon>eudicotyledons</taxon>
        <taxon>Gunneridae</taxon>
        <taxon>Pentapetalae</taxon>
        <taxon>asterids</taxon>
        <taxon>campanulids</taxon>
        <taxon>Aquifoliales</taxon>
        <taxon>Aquifoliaceae</taxon>
        <taxon>Ilex</taxon>
    </lineage>
</organism>
<feature type="region of interest" description="Disordered" evidence="1">
    <location>
        <begin position="1"/>
        <end position="22"/>
    </location>
</feature>
<proteinExistence type="predicted"/>
<dbReference type="InterPro" id="IPR036770">
    <property type="entry name" value="Ankyrin_rpt-contain_sf"/>
</dbReference>
<dbReference type="PANTHER" id="PTHR24177:SF292">
    <property type="entry name" value="ANKYRIN REPEAT FAMILY PROTEIN-RELATED"/>
    <property type="match status" value="1"/>
</dbReference>
<dbReference type="Proteomes" id="UP001642360">
    <property type="component" value="Unassembled WGS sequence"/>
</dbReference>
<evidence type="ECO:0008006" key="4">
    <source>
        <dbReference type="Google" id="ProtNLM"/>
    </source>
</evidence>